<evidence type="ECO:0000313" key="1">
    <source>
        <dbReference type="EMBL" id="GGA81485.1"/>
    </source>
</evidence>
<organism evidence="1 2">
    <name type="scientific">Neiella marina</name>
    <dbReference type="NCBI Taxonomy" id="508461"/>
    <lineage>
        <taxon>Bacteria</taxon>
        <taxon>Pseudomonadati</taxon>
        <taxon>Pseudomonadota</taxon>
        <taxon>Gammaproteobacteria</taxon>
        <taxon>Alteromonadales</taxon>
        <taxon>Echinimonadaceae</taxon>
        <taxon>Neiella</taxon>
    </lineage>
</organism>
<dbReference type="RefSeq" id="WP_087506065.1">
    <property type="nucleotide sequence ID" value="NZ_BMDX01000012.1"/>
</dbReference>
<dbReference type="EMBL" id="BMDX01000012">
    <property type="protein sequence ID" value="GGA81485.1"/>
    <property type="molecule type" value="Genomic_DNA"/>
</dbReference>
<sequence length="131" mass="13891">MSQQNLAPEGQTPMKAEQSWALVQIAQGNTLPRGKVFDAFRQADVNQAAKVRPVAQPKVQQVVEAEPVAAEPAAVTGLSDAQAKALAELQAAADWVDAKALSARKNTLDALVKKELAESQEQDGAVAYKAK</sequence>
<protein>
    <submittedName>
        <fullName evidence="1">Uncharacterized protein</fullName>
    </submittedName>
</protein>
<name>A0A8J2U696_9GAMM</name>
<gene>
    <name evidence="1" type="ORF">GCM10011369_24300</name>
</gene>
<accession>A0A8J2U696</accession>
<evidence type="ECO:0000313" key="2">
    <source>
        <dbReference type="Proteomes" id="UP000619743"/>
    </source>
</evidence>
<dbReference type="Proteomes" id="UP000619743">
    <property type="component" value="Unassembled WGS sequence"/>
</dbReference>
<dbReference type="OrthoDB" id="6627607at2"/>
<keyword evidence="2" id="KW-1185">Reference proteome</keyword>
<dbReference type="AlphaFoldDB" id="A0A8J2U696"/>
<reference evidence="2" key="1">
    <citation type="journal article" date="2019" name="Int. J. Syst. Evol. Microbiol.">
        <title>The Global Catalogue of Microorganisms (GCM) 10K type strain sequencing project: providing services to taxonomists for standard genome sequencing and annotation.</title>
        <authorList>
            <consortium name="The Broad Institute Genomics Platform"/>
            <consortium name="The Broad Institute Genome Sequencing Center for Infectious Disease"/>
            <person name="Wu L."/>
            <person name="Ma J."/>
        </authorList>
    </citation>
    <scope>NUCLEOTIDE SEQUENCE [LARGE SCALE GENOMIC DNA]</scope>
    <source>
        <strain evidence="2">CGMCC 1.10130</strain>
    </source>
</reference>
<proteinExistence type="predicted"/>
<comment type="caution">
    <text evidence="1">The sequence shown here is derived from an EMBL/GenBank/DDBJ whole genome shotgun (WGS) entry which is preliminary data.</text>
</comment>